<dbReference type="AlphaFoldDB" id="J3P6H2"/>
<dbReference type="PANTHER" id="PTHR37542:SF1">
    <property type="entry name" value="PRION-INHIBITION AND PROPAGATION HELO DOMAIN-CONTAINING PROTEIN"/>
    <property type="match status" value="1"/>
</dbReference>
<dbReference type="GeneID" id="20349570"/>
<dbReference type="eggNOG" id="ENOG502RXKN">
    <property type="taxonomic scope" value="Eukaryota"/>
</dbReference>
<dbReference type="EMBL" id="GL385399">
    <property type="protein sequence ID" value="EJT72246.1"/>
    <property type="molecule type" value="Genomic_DNA"/>
</dbReference>
<evidence type="ECO:0000313" key="4">
    <source>
        <dbReference type="Proteomes" id="UP000006039"/>
    </source>
</evidence>
<dbReference type="STRING" id="644352.J3P6H2"/>
<dbReference type="InterPro" id="IPR038305">
    <property type="entry name" value="HeLo_sf"/>
</dbReference>
<reference evidence="3" key="5">
    <citation type="submission" date="2018-04" db="UniProtKB">
        <authorList>
            <consortium name="EnsemblFungi"/>
        </authorList>
    </citation>
    <scope>IDENTIFICATION</scope>
    <source>
        <strain evidence="3">R3-111a-1</strain>
    </source>
</reference>
<proteinExistence type="predicted"/>
<reference evidence="2" key="2">
    <citation type="submission" date="2010-07" db="EMBL/GenBank/DDBJ databases">
        <authorList>
            <consortium name="The Broad Institute Genome Sequencing Platform"/>
            <consortium name="Broad Institute Genome Sequencing Center for Infectious Disease"/>
            <person name="Ma L.-J."/>
            <person name="Dead R."/>
            <person name="Young S."/>
            <person name="Zeng Q."/>
            <person name="Koehrsen M."/>
            <person name="Alvarado L."/>
            <person name="Berlin A."/>
            <person name="Chapman S.B."/>
            <person name="Chen Z."/>
            <person name="Freedman E."/>
            <person name="Gellesch M."/>
            <person name="Goldberg J."/>
            <person name="Griggs A."/>
            <person name="Gujja S."/>
            <person name="Heilman E.R."/>
            <person name="Heiman D."/>
            <person name="Hepburn T."/>
            <person name="Howarth C."/>
            <person name="Jen D."/>
            <person name="Larson L."/>
            <person name="Mehta T."/>
            <person name="Neiman D."/>
            <person name="Pearson M."/>
            <person name="Roberts A."/>
            <person name="Saif S."/>
            <person name="Shea T."/>
            <person name="Shenoy N."/>
            <person name="Sisk P."/>
            <person name="Stolte C."/>
            <person name="Sykes S."/>
            <person name="Walk T."/>
            <person name="White J."/>
            <person name="Yandava C."/>
            <person name="Haas B."/>
            <person name="Nusbaum C."/>
            <person name="Birren B."/>
        </authorList>
    </citation>
    <scope>NUCLEOTIDE SEQUENCE</scope>
    <source>
        <strain evidence="2">R3-111a-1</strain>
    </source>
</reference>
<gene>
    <name evidence="3" type="primary">20349570</name>
    <name evidence="2" type="ORF">GGTG_09112</name>
</gene>
<feature type="domain" description="Prion-inhibition and propagation HeLo" evidence="1">
    <location>
        <begin position="4"/>
        <end position="225"/>
    </location>
</feature>
<dbReference type="HOGENOM" id="CLU_017444_1_0_1"/>
<dbReference type="SUPFAM" id="SSF56112">
    <property type="entry name" value="Protein kinase-like (PK-like)"/>
    <property type="match status" value="1"/>
</dbReference>
<dbReference type="Gene3D" id="1.10.510.10">
    <property type="entry name" value="Transferase(Phosphotransferase) domain 1"/>
    <property type="match status" value="1"/>
</dbReference>
<dbReference type="PANTHER" id="PTHR37542">
    <property type="entry name" value="HELO DOMAIN-CONTAINING PROTEIN-RELATED"/>
    <property type="match status" value="1"/>
</dbReference>
<dbReference type="VEuPathDB" id="FungiDB:GGTG_09112"/>
<dbReference type="InterPro" id="IPR011009">
    <property type="entry name" value="Kinase-like_dom_sf"/>
</dbReference>
<dbReference type="OrthoDB" id="1911848at2759"/>
<reference evidence="2" key="3">
    <citation type="submission" date="2010-09" db="EMBL/GenBank/DDBJ databases">
        <title>Annotation of Gaeumannomyces graminis var. tritici R3-111a-1.</title>
        <authorList>
            <consortium name="The Broad Institute Genome Sequencing Platform"/>
            <person name="Ma L.-J."/>
            <person name="Dead R."/>
            <person name="Young S.K."/>
            <person name="Zeng Q."/>
            <person name="Gargeya S."/>
            <person name="Fitzgerald M."/>
            <person name="Haas B."/>
            <person name="Abouelleil A."/>
            <person name="Alvarado L."/>
            <person name="Arachchi H.M."/>
            <person name="Berlin A."/>
            <person name="Brown A."/>
            <person name="Chapman S.B."/>
            <person name="Chen Z."/>
            <person name="Dunbar C."/>
            <person name="Freedman E."/>
            <person name="Gearin G."/>
            <person name="Gellesch M."/>
            <person name="Goldberg J."/>
            <person name="Griggs A."/>
            <person name="Gujja S."/>
            <person name="Heiman D."/>
            <person name="Howarth C."/>
            <person name="Larson L."/>
            <person name="Lui A."/>
            <person name="MacDonald P.J.P."/>
            <person name="Mehta T."/>
            <person name="Montmayeur A."/>
            <person name="Murphy C."/>
            <person name="Neiman D."/>
            <person name="Pearson M."/>
            <person name="Priest M."/>
            <person name="Roberts A."/>
            <person name="Saif S."/>
            <person name="Shea T."/>
            <person name="Shenoy N."/>
            <person name="Sisk P."/>
            <person name="Stolte C."/>
            <person name="Sykes S."/>
            <person name="Yandava C."/>
            <person name="Wortman J."/>
            <person name="Nusbaum C."/>
            <person name="Birren B."/>
        </authorList>
    </citation>
    <scope>NUCLEOTIDE SEQUENCE</scope>
    <source>
        <strain evidence="2">R3-111a-1</strain>
    </source>
</reference>
<organism evidence="2">
    <name type="scientific">Gaeumannomyces tritici (strain R3-111a-1)</name>
    <name type="common">Wheat and barley take-all root rot fungus</name>
    <name type="synonym">Gaeumannomyces graminis var. tritici</name>
    <dbReference type="NCBI Taxonomy" id="644352"/>
    <lineage>
        <taxon>Eukaryota</taxon>
        <taxon>Fungi</taxon>
        <taxon>Dikarya</taxon>
        <taxon>Ascomycota</taxon>
        <taxon>Pezizomycotina</taxon>
        <taxon>Sordariomycetes</taxon>
        <taxon>Sordariomycetidae</taxon>
        <taxon>Magnaporthales</taxon>
        <taxon>Magnaporthaceae</taxon>
        <taxon>Gaeumannomyces</taxon>
    </lineage>
</organism>
<evidence type="ECO:0000259" key="1">
    <source>
        <dbReference type="Pfam" id="PF14479"/>
    </source>
</evidence>
<dbReference type="InterPro" id="IPR029498">
    <property type="entry name" value="HeLo_dom"/>
</dbReference>
<evidence type="ECO:0000313" key="3">
    <source>
        <dbReference type="EnsemblFungi" id="EJT72246"/>
    </source>
</evidence>
<reference evidence="3" key="4">
    <citation type="journal article" date="2015" name="G3 (Bethesda)">
        <title>Genome sequences of three phytopathogenic species of the Magnaporthaceae family of fungi.</title>
        <authorList>
            <person name="Okagaki L.H."/>
            <person name="Nunes C.C."/>
            <person name="Sailsbery J."/>
            <person name="Clay B."/>
            <person name="Brown D."/>
            <person name="John T."/>
            <person name="Oh Y."/>
            <person name="Young N."/>
            <person name="Fitzgerald M."/>
            <person name="Haas B.J."/>
            <person name="Zeng Q."/>
            <person name="Young S."/>
            <person name="Adiconis X."/>
            <person name="Fan L."/>
            <person name="Levin J.Z."/>
            <person name="Mitchell T.K."/>
            <person name="Okubara P.A."/>
            <person name="Farman M.L."/>
            <person name="Kohn L.M."/>
            <person name="Birren B."/>
            <person name="Ma L.-J."/>
            <person name="Dean R.A."/>
        </authorList>
    </citation>
    <scope>NUCLEOTIDE SEQUENCE</scope>
    <source>
        <strain evidence="3">R3-111a-1</strain>
    </source>
</reference>
<dbReference type="Pfam" id="PF14479">
    <property type="entry name" value="HeLo"/>
    <property type="match status" value="1"/>
</dbReference>
<dbReference type="EnsemblFungi" id="EJT72246">
    <property type="protein sequence ID" value="EJT72246"/>
    <property type="gene ID" value="GGTG_09112"/>
</dbReference>
<dbReference type="RefSeq" id="XP_009225220.1">
    <property type="nucleotide sequence ID" value="XM_009226956.1"/>
</dbReference>
<protein>
    <recommendedName>
        <fullName evidence="1">Prion-inhibition and propagation HeLo domain-containing protein</fullName>
    </recommendedName>
</protein>
<reference evidence="4" key="1">
    <citation type="submission" date="2010-07" db="EMBL/GenBank/DDBJ databases">
        <title>The genome sequence of Gaeumannomyces graminis var. tritici strain R3-111a-1.</title>
        <authorList>
            <consortium name="The Broad Institute Genome Sequencing Platform"/>
            <person name="Ma L.-J."/>
            <person name="Dead R."/>
            <person name="Young S."/>
            <person name="Zeng Q."/>
            <person name="Koehrsen M."/>
            <person name="Alvarado L."/>
            <person name="Berlin A."/>
            <person name="Chapman S.B."/>
            <person name="Chen Z."/>
            <person name="Freedman E."/>
            <person name="Gellesch M."/>
            <person name="Goldberg J."/>
            <person name="Griggs A."/>
            <person name="Gujja S."/>
            <person name="Heilman E.R."/>
            <person name="Heiman D."/>
            <person name="Hepburn T."/>
            <person name="Howarth C."/>
            <person name="Jen D."/>
            <person name="Larson L."/>
            <person name="Mehta T."/>
            <person name="Neiman D."/>
            <person name="Pearson M."/>
            <person name="Roberts A."/>
            <person name="Saif S."/>
            <person name="Shea T."/>
            <person name="Shenoy N."/>
            <person name="Sisk P."/>
            <person name="Stolte C."/>
            <person name="Sykes S."/>
            <person name="Walk T."/>
            <person name="White J."/>
            <person name="Yandava C."/>
            <person name="Haas B."/>
            <person name="Nusbaum C."/>
            <person name="Birren B."/>
        </authorList>
    </citation>
    <scope>NUCLEOTIDE SEQUENCE [LARGE SCALE GENOMIC DNA]</scope>
    <source>
        <strain evidence="4">R3-111a-1</strain>
    </source>
</reference>
<dbReference type="Proteomes" id="UP000006039">
    <property type="component" value="Unassembled WGS sequence"/>
</dbReference>
<accession>J3P6H2</accession>
<sequence>MDPGTALGAVSLIFQVFSGCIKGYQLLSAAKGLDDDHKFFRIRIKSEQYRLLNWAQIAQLSENDDTLTISRSSKTLLLDVLDQQHRLLLRFGRLDERLRPLTRPLLLSDEVDLGRDAGVNYRQRDGELETLIGDDDVQRRFPATNPLLMKSLKFIKKTSRFPTSIRWVVSDKAKIEELLGRLTGLNDYLDQLLSTQQMELLSSQQTRTNYQILQLNNKIDQLSDLFKAGMLQATNKRESEHLSASVSPWLLSDRNDYTMRRGLEGSLAQLAQTKVLVTATERKPCPFVRDLLSTLQLETSVWTDGQSSRLAERDIQLVETHKSSQSPDITSHTKRTTAWYKPSSQSWRAVWVEWKQLPRVTDGGRIGRTTTERLEALVGLLREDKHTRQFRALRCLGYYVHTTAQQSDGQAVRLDYGCVYENPEGVDPTARPVSLLEHIVEPRQARKTPSLSARVALMRSLAESLERLHAVNWLHKGLRSEHIMFFPPDCAPPHDAAISLDICRPYLTGFDYSRPAAERYSHMSETASADAAEDLYRHPAVQGRARCSATSRGYKKIHDIYSLGIVLLEIALWKPIFKILGRARVEDVSAREAAEAKETLLSGGLGVTSWLRSNLGDTVSDVIVACLTGPIAFGIAGLEDEEGVQLQERFFEVVVKRLQSLRI</sequence>
<evidence type="ECO:0000313" key="2">
    <source>
        <dbReference type="EMBL" id="EJT72246.1"/>
    </source>
</evidence>
<keyword evidence="4" id="KW-1185">Reference proteome</keyword>
<dbReference type="Gene3D" id="1.20.120.1020">
    <property type="entry name" value="Prion-inhibition and propagation, HeLo domain"/>
    <property type="match status" value="1"/>
</dbReference>
<name>J3P6H2_GAET3</name>